<evidence type="ECO:0000313" key="3">
    <source>
        <dbReference type="Proteomes" id="UP000009374"/>
    </source>
</evidence>
<sequence>MSDHLHEVDLLIESLRKDYPSEINSFLTFKAKAEAGPALSRREKELINVGLSVAAQCSWCISLHVKGAHDAGATRDEIMEAGFMAVVMHGGPALMYLIELTRELDSLGSPPPAAPGHA</sequence>
<dbReference type="Proteomes" id="UP000009374">
    <property type="component" value="Unassembled WGS sequence"/>
</dbReference>
<keyword evidence="2" id="KW-0575">Peroxidase</keyword>
<feature type="domain" description="Carboxymuconolactone decarboxylase-like" evidence="1">
    <location>
        <begin position="30"/>
        <end position="103"/>
    </location>
</feature>
<dbReference type="PANTHER" id="PTHR33930:SF2">
    <property type="entry name" value="BLR3452 PROTEIN"/>
    <property type="match status" value="1"/>
</dbReference>
<reference evidence="2 3" key="1">
    <citation type="journal article" date="2009" name="Appl. Environ. Microbiol.">
        <title>Community genomic and proteomic analyses of chemoautotrophic iron-oxidizing "Leptospirillum rubarum" (Group II) and "Leptospirillum ferrodiazotrophum" (Group III) bacteria in acid mine drainage biofilms.</title>
        <authorList>
            <person name="Goltsman D.S."/>
            <person name="Denef V.J."/>
            <person name="Singer S.W."/>
            <person name="VerBerkmoes N.C."/>
            <person name="Lefsrud M."/>
            <person name="Mueller R.S."/>
            <person name="Dick G.J."/>
            <person name="Sun C.L."/>
            <person name="Wheeler K.E."/>
            <person name="Zemla A."/>
            <person name="Baker B.J."/>
            <person name="Hauser L."/>
            <person name="Land M."/>
            <person name="Shah M.B."/>
            <person name="Thelen M.P."/>
            <person name="Hettich R.L."/>
            <person name="Banfield J.F."/>
        </authorList>
    </citation>
    <scope>NUCLEOTIDE SEQUENCE [LARGE SCALE GENOMIC DNA]</scope>
</reference>
<accession>C6HWE3</accession>
<name>C6HWE3_9BACT</name>
<dbReference type="EMBL" id="GG693869">
    <property type="protein sequence ID" value="EES53121.1"/>
    <property type="molecule type" value="Genomic_DNA"/>
</dbReference>
<evidence type="ECO:0000313" key="2">
    <source>
        <dbReference type="EMBL" id="EES53121.1"/>
    </source>
</evidence>
<dbReference type="Pfam" id="PF02627">
    <property type="entry name" value="CMD"/>
    <property type="match status" value="1"/>
</dbReference>
<keyword evidence="3" id="KW-1185">Reference proteome</keyword>
<dbReference type="SUPFAM" id="SSF69118">
    <property type="entry name" value="AhpD-like"/>
    <property type="match status" value="1"/>
</dbReference>
<dbReference type="PANTHER" id="PTHR33930">
    <property type="entry name" value="ALKYL HYDROPEROXIDE REDUCTASE AHPD"/>
    <property type="match status" value="1"/>
</dbReference>
<dbReference type="InterPro" id="IPR029032">
    <property type="entry name" value="AhpD-like"/>
</dbReference>
<dbReference type="InterPro" id="IPR003779">
    <property type="entry name" value="CMD-like"/>
</dbReference>
<dbReference type="NCBIfam" id="TIGR00778">
    <property type="entry name" value="ahpD_dom"/>
    <property type="match status" value="1"/>
</dbReference>
<evidence type="ECO:0000259" key="1">
    <source>
        <dbReference type="Pfam" id="PF02627"/>
    </source>
</evidence>
<gene>
    <name evidence="2" type="ORF">UBAL3_80420071</name>
</gene>
<dbReference type="InterPro" id="IPR004675">
    <property type="entry name" value="AhpD_core"/>
</dbReference>
<proteinExistence type="predicted"/>
<keyword evidence="2" id="KW-0560">Oxidoreductase</keyword>
<dbReference type="Gene3D" id="1.20.1290.10">
    <property type="entry name" value="AhpD-like"/>
    <property type="match status" value="1"/>
</dbReference>
<organism evidence="2 3">
    <name type="scientific">Leptospirillum ferrodiazotrophum</name>
    <dbReference type="NCBI Taxonomy" id="412449"/>
    <lineage>
        <taxon>Bacteria</taxon>
        <taxon>Pseudomonadati</taxon>
        <taxon>Nitrospirota</taxon>
        <taxon>Nitrospiria</taxon>
        <taxon>Nitrospirales</taxon>
        <taxon>Nitrospiraceae</taxon>
        <taxon>Leptospirillum</taxon>
    </lineage>
</organism>
<dbReference type="GO" id="GO:0051920">
    <property type="term" value="F:peroxiredoxin activity"/>
    <property type="evidence" value="ECO:0007669"/>
    <property type="project" value="InterPro"/>
</dbReference>
<dbReference type="AlphaFoldDB" id="C6HWE3"/>
<protein>
    <submittedName>
        <fullName evidence="2">Alkylhydroperoxidase like protein, AhpD family</fullName>
    </submittedName>
</protein>